<gene>
    <name evidence="5" type="ORF">HMPREF1991_00341</name>
</gene>
<protein>
    <submittedName>
        <fullName evidence="5">Transcriptional regulator, AraC family</fullName>
    </submittedName>
</protein>
<evidence type="ECO:0000256" key="3">
    <source>
        <dbReference type="ARBA" id="ARBA00023163"/>
    </source>
</evidence>
<sequence length="137" mass="15963">MVQLVETKGKKRDSQIFINPQLMGTLAKNICQEISVNQKYKDKTYSAKQLAKDLGTNTRYISTVINRQFNTNYTSFVNKFRIQEAMKLLKDKRKAHLTIEDVSDAVGFSTRQSFYTSFKRFTGMTPREYRISPESDR</sequence>
<dbReference type="PANTHER" id="PTHR43280">
    <property type="entry name" value="ARAC-FAMILY TRANSCRIPTIONAL REGULATOR"/>
    <property type="match status" value="1"/>
</dbReference>
<dbReference type="eggNOG" id="COG2207">
    <property type="taxonomic scope" value="Bacteria"/>
</dbReference>
<accession>A0A069QUI7</accession>
<evidence type="ECO:0000313" key="6">
    <source>
        <dbReference type="Proteomes" id="UP000027442"/>
    </source>
</evidence>
<evidence type="ECO:0000256" key="2">
    <source>
        <dbReference type="ARBA" id="ARBA00023125"/>
    </source>
</evidence>
<dbReference type="GeneID" id="84899240"/>
<reference evidence="5 6" key="1">
    <citation type="submission" date="2013-08" db="EMBL/GenBank/DDBJ databases">
        <authorList>
            <person name="Weinstock G."/>
            <person name="Sodergren E."/>
            <person name="Wylie T."/>
            <person name="Fulton L."/>
            <person name="Fulton R."/>
            <person name="Fronick C."/>
            <person name="O'Laughlin M."/>
            <person name="Godfrey J."/>
            <person name="Miner T."/>
            <person name="Herter B."/>
            <person name="Appelbaum E."/>
            <person name="Cordes M."/>
            <person name="Lek S."/>
            <person name="Wollam A."/>
            <person name="Pepin K.H."/>
            <person name="Palsikar V.B."/>
            <person name="Mitreva M."/>
            <person name="Wilson R.K."/>
        </authorList>
    </citation>
    <scope>NUCLEOTIDE SEQUENCE [LARGE SCALE GENOMIC DNA]</scope>
    <source>
        <strain evidence="5 6">ATCC 15930</strain>
    </source>
</reference>
<dbReference type="InterPro" id="IPR020449">
    <property type="entry name" value="Tscrpt_reg_AraC-type_HTH"/>
</dbReference>
<name>A0A069QUI7_HOYLO</name>
<keyword evidence="6" id="KW-1185">Reference proteome</keyword>
<dbReference type="PATRIC" id="fig|1122985.7.peg.352"/>
<dbReference type="PRINTS" id="PR00032">
    <property type="entry name" value="HTHARAC"/>
</dbReference>
<comment type="caution">
    <text evidence="5">The sequence shown here is derived from an EMBL/GenBank/DDBJ whole genome shotgun (WGS) entry which is preliminary data.</text>
</comment>
<dbReference type="PROSITE" id="PS00041">
    <property type="entry name" value="HTH_ARAC_FAMILY_1"/>
    <property type="match status" value="1"/>
</dbReference>
<keyword evidence="3" id="KW-0804">Transcription</keyword>
<dbReference type="SUPFAM" id="SSF46689">
    <property type="entry name" value="Homeodomain-like"/>
    <property type="match status" value="1"/>
</dbReference>
<dbReference type="InterPro" id="IPR018060">
    <property type="entry name" value="HTH_AraC"/>
</dbReference>
<organism evidence="5 6">
    <name type="scientific">Hoylesella loescheii DSM 19665 = JCM 12249 = ATCC 15930</name>
    <dbReference type="NCBI Taxonomy" id="1122985"/>
    <lineage>
        <taxon>Bacteria</taxon>
        <taxon>Pseudomonadati</taxon>
        <taxon>Bacteroidota</taxon>
        <taxon>Bacteroidia</taxon>
        <taxon>Bacteroidales</taxon>
        <taxon>Prevotellaceae</taxon>
        <taxon>Hoylesella</taxon>
    </lineage>
</organism>
<evidence type="ECO:0000313" key="5">
    <source>
        <dbReference type="EMBL" id="KDR53546.1"/>
    </source>
</evidence>
<dbReference type="InterPro" id="IPR009057">
    <property type="entry name" value="Homeodomain-like_sf"/>
</dbReference>
<dbReference type="GO" id="GO:0043565">
    <property type="term" value="F:sequence-specific DNA binding"/>
    <property type="evidence" value="ECO:0007669"/>
    <property type="project" value="InterPro"/>
</dbReference>
<feature type="domain" description="HTH araC/xylS-type" evidence="4">
    <location>
        <begin position="28"/>
        <end position="132"/>
    </location>
</feature>
<evidence type="ECO:0000256" key="1">
    <source>
        <dbReference type="ARBA" id="ARBA00023015"/>
    </source>
</evidence>
<dbReference type="PANTHER" id="PTHR43280:SF29">
    <property type="entry name" value="ARAC-FAMILY TRANSCRIPTIONAL REGULATOR"/>
    <property type="match status" value="1"/>
</dbReference>
<dbReference type="Gene3D" id="1.10.10.60">
    <property type="entry name" value="Homeodomain-like"/>
    <property type="match status" value="2"/>
</dbReference>
<dbReference type="Proteomes" id="UP000027442">
    <property type="component" value="Unassembled WGS sequence"/>
</dbReference>
<keyword evidence="2" id="KW-0238">DNA-binding</keyword>
<dbReference type="InterPro" id="IPR018062">
    <property type="entry name" value="HTH_AraC-typ_CS"/>
</dbReference>
<dbReference type="GO" id="GO:0003700">
    <property type="term" value="F:DNA-binding transcription factor activity"/>
    <property type="evidence" value="ECO:0007669"/>
    <property type="project" value="InterPro"/>
</dbReference>
<dbReference type="PROSITE" id="PS01124">
    <property type="entry name" value="HTH_ARAC_FAMILY_2"/>
    <property type="match status" value="1"/>
</dbReference>
<keyword evidence="1" id="KW-0805">Transcription regulation</keyword>
<proteinExistence type="predicted"/>
<dbReference type="RefSeq" id="WP_009235408.1">
    <property type="nucleotide sequence ID" value="NZ_KB899210.1"/>
</dbReference>
<dbReference type="EMBL" id="JNGW01000014">
    <property type="protein sequence ID" value="KDR53546.1"/>
    <property type="molecule type" value="Genomic_DNA"/>
</dbReference>
<dbReference type="Pfam" id="PF12833">
    <property type="entry name" value="HTH_18"/>
    <property type="match status" value="1"/>
</dbReference>
<dbReference type="SMART" id="SM00342">
    <property type="entry name" value="HTH_ARAC"/>
    <property type="match status" value="1"/>
</dbReference>
<evidence type="ECO:0000259" key="4">
    <source>
        <dbReference type="PROSITE" id="PS01124"/>
    </source>
</evidence>
<dbReference type="AlphaFoldDB" id="A0A069QUI7"/>
<dbReference type="HOGENOM" id="CLU_135469_0_0_10"/>